<reference evidence="7" key="1">
    <citation type="journal article" date="2023" name="Int. J. Syst. Evol. Microbiol.">
        <title>Methylocystis iwaonis sp. nov., a type II methane-oxidizing bacterium from surface soil of a rice paddy field in Japan, and emended description of the genus Methylocystis (ex Whittenbury et al. 1970) Bowman et al. 1993.</title>
        <authorList>
            <person name="Kaise H."/>
            <person name="Sawadogo J.B."/>
            <person name="Alam M.S."/>
            <person name="Ueno C."/>
            <person name="Dianou D."/>
            <person name="Shinjo R."/>
            <person name="Asakawa S."/>
        </authorList>
    </citation>
    <scope>NUCLEOTIDE SEQUENCE</scope>
    <source>
        <strain evidence="7">LMG27198</strain>
    </source>
</reference>
<dbReference type="RefSeq" id="WP_281800711.1">
    <property type="nucleotide sequence ID" value="NZ_BSEC01000001.1"/>
</dbReference>
<feature type="transmembrane region" description="Helical" evidence="6">
    <location>
        <begin position="381"/>
        <end position="400"/>
    </location>
</feature>
<feature type="transmembrane region" description="Helical" evidence="6">
    <location>
        <begin position="32"/>
        <end position="51"/>
    </location>
</feature>
<feature type="transmembrane region" description="Helical" evidence="6">
    <location>
        <begin position="134"/>
        <end position="156"/>
    </location>
</feature>
<sequence>MRLMLPFLLNSLLNFAVGLLVAKALGPSEYGRFMLALAVAIVMQTLLFDWLRLAATRFYAERERAERPEIRATLDAAFIALAVPAILLAVAIYALRPALPLSPDLAALAIGVSLSNALFDFATALVRARFQDRAYGLMVVTKNVLAFVLTVGGAFLFHSARVALIGMMISVAGCLIAGRRTLIDPNARINRADAALMRRYLAYGLPIIFAAVLYQTVPLANRAILSHADGFAEVGLLALAFETGVRIVGAIGSAIDVILFQIAVHAEKTDGAAAARAQISRNLGAVFAIVLPAVAGAWLILPSFECLFVPQNFRGAFAHYFTLLTPALIAFALINYGVNTAFQLAHRLTPLVIAALIALIANFVALALLPTTPDATRFAQAQSISSMSGLLALVAMLSFLEPMWPRMRDILGASVATGVMLVVSVPLRNLPPGATTLALQVIVGAGVYGALGYAFDVMALRSMVRSRRVARAVA</sequence>
<evidence type="ECO:0000256" key="6">
    <source>
        <dbReference type="SAM" id="Phobius"/>
    </source>
</evidence>
<feature type="transmembrane region" description="Helical" evidence="6">
    <location>
        <begin position="72"/>
        <end position="93"/>
    </location>
</feature>
<protein>
    <submittedName>
        <fullName evidence="7">Sugar transporter</fullName>
    </submittedName>
</protein>
<evidence type="ECO:0000256" key="2">
    <source>
        <dbReference type="ARBA" id="ARBA00022475"/>
    </source>
</evidence>
<dbReference type="AlphaFoldDB" id="A0A9W6LQX9"/>
<keyword evidence="2" id="KW-1003">Cell membrane</keyword>
<feature type="transmembrane region" description="Helical" evidence="6">
    <location>
        <begin position="162"/>
        <end position="179"/>
    </location>
</feature>
<evidence type="ECO:0000256" key="5">
    <source>
        <dbReference type="ARBA" id="ARBA00023136"/>
    </source>
</evidence>
<accession>A0A9W6LQX9</accession>
<feature type="transmembrane region" description="Helical" evidence="6">
    <location>
        <begin position="316"/>
        <end position="336"/>
    </location>
</feature>
<keyword evidence="7" id="KW-0762">Sugar transport</keyword>
<feature type="transmembrane region" description="Helical" evidence="6">
    <location>
        <begin position="200"/>
        <end position="217"/>
    </location>
</feature>
<proteinExistence type="predicted"/>
<evidence type="ECO:0000256" key="4">
    <source>
        <dbReference type="ARBA" id="ARBA00022989"/>
    </source>
</evidence>
<dbReference type="Proteomes" id="UP001144323">
    <property type="component" value="Unassembled WGS sequence"/>
</dbReference>
<keyword evidence="5 6" id="KW-0472">Membrane</keyword>
<feature type="transmembrane region" description="Helical" evidence="6">
    <location>
        <begin position="348"/>
        <end position="369"/>
    </location>
</feature>
<feature type="transmembrane region" description="Helical" evidence="6">
    <location>
        <begin position="105"/>
        <end position="122"/>
    </location>
</feature>
<dbReference type="InterPro" id="IPR050833">
    <property type="entry name" value="Poly_Biosynth_Transport"/>
</dbReference>
<keyword evidence="7" id="KW-0813">Transport</keyword>
<evidence type="ECO:0000256" key="1">
    <source>
        <dbReference type="ARBA" id="ARBA00004651"/>
    </source>
</evidence>
<comment type="caution">
    <text evidence="7">The sequence shown here is derived from an EMBL/GenBank/DDBJ whole genome shotgun (WGS) entry which is preliminary data.</text>
</comment>
<dbReference type="PANTHER" id="PTHR30250:SF11">
    <property type="entry name" value="O-ANTIGEN TRANSPORTER-RELATED"/>
    <property type="match status" value="1"/>
</dbReference>
<comment type="subcellular location">
    <subcellularLocation>
        <location evidence="1">Cell membrane</location>
        <topology evidence="1">Multi-pass membrane protein</topology>
    </subcellularLocation>
</comment>
<feature type="transmembrane region" description="Helical" evidence="6">
    <location>
        <begin position="283"/>
        <end position="304"/>
    </location>
</feature>
<dbReference type="GO" id="GO:0005886">
    <property type="term" value="C:plasma membrane"/>
    <property type="evidence" value="ECO:0007669"/>
    <property type="project" value="UniProtKB-SubCell"/>
</dbReference>
<evidence type="ECO:0000256" key="3">
    <source>
        <dbReference type="ARBA" id="ARBA00022692"/>
    </source>
</evidence>
<feature type="transmembrane region" description="Helical" evidence="6">
    <location>
        <begin position="237"/>
        <end position="262"/>
    </location>
</feature>
<name>A0A9W6LQX9_9HYPH</name>
<keyword evidence="4 6" id="KW-1133">Transmembrane helix</keyword>
<keyword evidence="8" id="KW-1185">Reference proteome</keyword>
<evidence type="ECO:0000313" key="8">
    <source>
        <dbReference type="Proteomes" id="UP001144323"/>
    </source>
</evidence>
<organism evidence="7 8">
    <name type="scientific">Methylocystis echinoides</name>
    <dbReference type="NCBI Taxonomy" id="29468"/>
    <lineage>
        <taxon>Bacteria</taxon>
        <taxon>Pseudomonadati</taxon>
        <taxon>Pseudomonadota</taxon>
        <taxon>Alphaproteobacteria</taxon>
        <taxon>Hyphomicrobiales</taxon>
        <taxon>Methylocystaceae</taxon>
        <taxon>Methylocystis</taxon>
    </lineage>
</organism>
<keyword evidence="3 6" id="KW-0812">Transmembrane</keyword>
<gene>
    <name evidence="7" type="ORF">LMG27198_08440</name>
</gene>
<evidence type="ECO:0000313" key="7">
    <source>
        <dbReference type="EMBL" id="GLI91852.1"/>
    </source>
</evidence>
<dbReference type="PANTHER" id="PTHR30250">
    <property type="entry name" value="PST FAMILY PREDICTED COLANIC ACID TRANSPORTER"/>
    <property type="match status" value="1"/>
</dbReference>
<dbReference type="EMBL" id="BSEC01000001">
    <property type="protein sequence ID" value="GLI91852.1"/>
    <property type="molecule type" value="Genomic_DNA"/>
</dbReference>
<feature type="transmembrane region" description="Helical" evidence="6">
    <location>
        <begin position="407"/>
        <end position="425"/>
    </location>
</feature>
<feature type="transmembrane region" description="Helical" evidence="6">
    <location>
        <begin position="437"/>
        <end position="458"/>
    </location>
</feature>